<evidence type="ECO:0000313" key="2">
    <source>
        <dbReference type="Proteomes" id="UP001219525"/>
    </source>
</evidence>
<proteinExistence type="predicted"/>
<accession>A0AAD6Y1Z4</accession>
<comment type="caution">
    <text evidence="1">The sequence shown here is derived from an EMBL/GenBank/DDBJ whole genome shotgun (WGS) entry which is preliminary data.</text>
</comment>
<dbReference type="EMBL" id="JARJCW010000143">
    <property type="protein sequence ID" value="KAJ7190759.1"/>
    <property type="molecule type" value="Genomic_DNA"/>
</dbReference>
<keyword evidence="2" id="KW-1185">Reference proteome</keyword>
<dbReference type="Proteomes" id="UP001219525">
    <property type="component" value="Unassembled WGS sequence"/>
</dbReference>
<evidence type="ECO:0000313" key="1">
    <source>
        <dbReference type="EMBL" id="KAJ7190759.1"/>
    </source>
</evidence>
<sequence>MSDFRQKRETARLPEVTRVAEESLCVIYNNLRDATVVGSKTPEARRAITVMTRLGGGFTSSAALLWLQKPLERFLGRVRALQCVPKALTSAQSRAFVAEG</sequence>
<dbReference type="AlphaFoldDB" id="A0AAD6Y1Z4"/>
<name>A0AAD6Y1Z4_9AGAR</name>
<organism evidence="1 2">
    <name type="scientific">Mycena pura</name>
    <dbReference type="NCBI Taxonomy" id="153505"/>
    <lineage>
        <taxon>Eukaryota</taxon>
        <taxon>Fungi</taxon>
        <taxon>Dikarya</taxon>
        <taxon>Basidiomycota</taxon>
        <taxon>Agaricomycotina</taxon>
        <taxon>Agaricomycetes</taxon>
        <taxon>Agaricomycetidae</taxon>
        <taxon>Agaricales</taxon>
        <taxon>Marasmiineae</taxon>
        <taxon>Mycenaceae</taxon>
        <taxon>Mycena</taxon>
    </lineage>
</organism>
<protein>
    <submittedName>
        <fullName evidence="1">Uncharacterized protein</fullName>
    </submittedName>
</protein>
<reference evidence="1" key="1">
    <citation type="submission" date="2023-03" db="EMBL/GenBank/DDBJ databases">
        <title>Massive genome expansion in bonnet fungi (Mycena s.s.) driven by repeated elements and novel gene families across ecological guilds.</title>
        <authorList>
            <consortium name="Lawrence Berkeley National Laboratory"/>
            <person name="Harder C.B."/>
            <person name="Miyauchi S."/>
            <person name="Viragh M."/>
            <person name="Kuo A."/>
            <person name="Thoen E."/>
            <person name="Andreopoulos B."/>
            <person name="Lu D."/>
            <person name="Skrede I."/>
            <person name="Drula E."/>
            <person name="Henrissat B."/>
            <person name="Morin E."/>
            <person name="Kohler A."/>
            <person name="Barry K."/>
            <person name="LaButti K."/>
            <person name="Morin E."/>
            <person name="Salamov A."/>
            <person name="Lipzen A."/>
            <person name="Mereny Z."/>
            <person name="Hegedus B."/>
            <person name="Baldrian P."/>
            <person name="Stursova M."/>
            <person name="Weitz H."/>
            <person name="Taylor A."/>
            <person name="Grigoriev I.V."/>
            <person name="Nagy L.G."/>
            <person name="Martin F."/>
            <person name="Kauserud H."/>
        </authorList>
    </citation>
    <scope>NUCLEOTIDE SEQUENCE</scope>
    <source>
        <strain evidence="1">9144</strain>
    </source>
</reference>
<gene>
    <name evidence="1" type="ORF">GGX14DRAFT_407736</name>
</gene>